<feature type="transmembrane region" description="Helical" evidence="8">
    <location>
        <begin position="177"/>
        <end position="196"/>
    </location>
</feature>
<evidence type="ECO:0000256" key="1">
    <source>
        <dbReference type="ARBA" id="ARBA00004651"/>
    </source>
</evidence>
<accession>A0A380MZR7</accession>
<keyword evidence="7 8" id="KW-0472">Membrane</keyword>
<dbReference type="InterPro" id="IPR038770">
    <property type="entry name" value="Na+/solute_symporter_sf"/>
</dbReference>
<feature type="transmembrane region" description="Helical" evidence="8">
    <location>
        <begin position="237"/>
        <end position="260"/>
    </location>
</feature>
<organism evidence="9 10">
    <name type="scientific">Suttonella indologenes</name>
    <dbReference type="NCBI Taxonomy" id="13276"/>
    <lineage>
        <taxon>Bacteria</taxon>
        <taxon>Pseudomonadati</taxon>
        <taxon>Pseudomonadota</taxon>
        <taxon>Gammaproteobacteria</taxon>
        <taxon>Cardiobacteriales</taxon>
        <taxon>Cardiobacteriaceae</taxon>
        <taxon>Suttonella</taxon>
    </lineage>
</organism>
<evidence type="ECO:0000256" key="2">
    <source>
        <dbReference type="ARBA" id="ARBA00010145"/>
    </source>
</evidence>
<keyword evidence="3" id="KW-0813">Transport</keyword>
<keyword evidence="4" id="KW-1003">Cell membrane</keyword>
<name>A0A380MZR7_9GAMM</name>
<feature type="transmembrane region" description="Helical" evidence="8">
    <location>
        <begin position="104"/>
        <end position="127"/>
    </location>
</feature>
<dbReference type="Proteomes" id="UP000254575">
    <property type="component" value="Unassembled WGS sequence"/>
</dbReference>
<evidence type="ECO:0000256" key="4">
    <source>
        <dbReference type="ARBA" id="ARBA00022475"/>
    </source>
</evidence>
<dbReference type="RefSeq" id="WP_115218747.1">
    <property type="nucleotide sequence ID" value="NZ_UHIA01000004.1"/>
</dbReference>
<evidence type="ECO:0000256" key="8">
    <source>
        <dbReference type="SAM" id="Phobius"/>
    </source>
</evidence>
<keyword evidence="10" id="KW-1185">Reference proteome</keyword>
<dbReference type="GO" id="GO:0005886">
    <property type="term" value="C:plasma membrane"/>
    <property type="evidence" value="ECO:0007669"/>
    <property type="project" value="UniProtKB-SubCell"/>
</dbReference>
<dbReference type="OrthoDB" id="9786439at2"/>
<evidence type="ECO:0000256" key="6">
    <source>
        <dbReference type="ARBA" id="ARBA00022989"/>
    </source>
</evidence>
<evidence type="ECO:0000256" key="5">
    <source>
        <dbReference type="ARBA" id="ARBA00022692"/>
    </source>
</evidence>
<evidence type="ECO:0000313" key="9">
    <source>
        <dbReference type="EMBL" id="SUO97714.1"/>
    </source>
</evidence>
<reference evidence="9 10" key="1">
    <citation type="submission" date="2018-06" db="EMBL/GenBank/DDBJ databases">
        <authorList>
            <consortium name="Pathogen Informatics"/>
            <person name="Doyle S."/>
        </authorList>
    </citation>
    <scope>NUCLEOTIDE SEQUENCE [LARGE SCALE GENOMIC DNA]</scope>
    <source>
        <strain evidence="9 10">NCTC10717</strain>
    </source>
</reference>
<dbReference type="PANTHER" id="PTHR36838:SF4">
    <property type="entry name" value="AUXIN EFFLUX CARRIER FAMILY PROTEIN"/>
    <property type="match status" value="1"/>
</dbReference>
<dbReference type="AlphaFoldDB" id="A0A380MZR7"/>
<evidence type="ECO:0000256" key="7">
    <source>
        <dbReference type="ARBA" id="ARBA00023136"/>
    </source>
</evidence>
<evidence type="ECO:0000313" key="10">
    <source>
        <dbReference type="Proteomes" id="UP000254575"/>
    </source>
</evidence>
<dbReference type="Gene3D" id="1.20.1530.20">
    <property type="match status" value="1"/>
</dbReference>
<protein>
    <submittedName>
        <fullName evidence="9">Auxin efflux carrier</fullName>
    </submittedName>
</protein>
<sequence>MIEDFWQGMLFAGNIIFPLIALIWIGRWLRMSGQIREQFLQDVNALLYRYGIPGLLFFSILKSQESLMSQWRLVAAGYLATYLLYLVSSLIANKMIASPADRGVFVQGVFRGNLAILGLAFVIQAYGDYGREVGGILAGAIALELNVLSVICLNKAMQQQAGFSAWQSMMQLLKKMLQNPLIIAILCGFFLKILHVPLPKAVFSFGDLFTRLTLPLSLISIGAAFDLRGIFGAGQMAVWASVGRLLVSPLCFLCCGLLLGLTGRDLAILCLMGAVPAANAGYIMAKALGGNAIAAANIIAITTAASLLVVAPLIALFYALDWV</sequence>
<dbReference type="PANTHER" id="PTHR36838">
    <property type="entry name" value="AUXIN EFFLUX CARRIER FAMILY PROTEIN"/>
    <property type="match status" value="1"/>
</dbReference>
<dbReference type="InterPro" id="IPR004776">
    <property type="entry name" value="Mem_transp_PIN-like"/>
</dbReference>
<evidence type="ECO:0000256" key="3">
    <source>
        <dbReference type="ARBA" id="ARBA00022448"/>
    </source>
</evidence>
<feature type="transmembrane region" description="Helical" evidence="8">
    <location>
        <begin position="46"/>
        <end position="61"/>
    </location>
</feature>
<feature type="transmembrane region" description="Helical" evidence="8">
    <location>
        <begin position="6"/>
        <end position="25"/>
    </location>
</feature>
<dbReference type="Pfam" id="PF03547">
    <property type="entry name" value="Mem_trans"/>
    <property type="match status" value="1"/>
</dbReference>
<comment type="subcellular location">
    <subcellularLocation>
        <location evidence="1">Cell membrane</location>
        <topology evidence="1">Multi-pass membrane protein</topology>
    </subcellularLocation>
</comment>
<feature type="transmembrane region" description="Helical" evidence="8">
    <location>
        <begin position="292"/>
        <end position="320"/>
    </location>
</feature>
<dbReference type="EMBL" id="UHIA01000004">
    <property type="protein sequence ID" value="SUO97714.1"/>
    <property type="molecule type" value="Genomic_DNA"/>
</dbReference>
<feature type="transmembrane region" description="Helical" evidence="8">
    <location>
        <begin position="73"/>
        <end position="92"/>
    </location>
</feature>
<dbReference type="GO" id="GO:0055085">
    <property type="term" value="P:transmembrane transport"/>
    <property type="evidence" value="ECO:0007669"/>
    <property type="project" value="InterPro"/>
</dbReference>
<comment type="similarity">
    <text evidence="2">Belongs to the auxin efflux carrier (TC 2.A.69) family.</text>
</comment>
<feature type="transmembrane region" description="Helical" evidence="8">
    <location>
        <begin position="266"/>
        <end position="285"/>
    </location>
</feature>
<keyword evidence="5 8" id="KW-0812">Transmembrane</keyword>
<gene>
    <name evidence="9" type="ORF">NCTC10717_01584</name>
</gene>
<proteinExistence type="inferred from homology"/>
<keyword evidence="6 8" id="KW-1133">Transmembrane helix</keyword>
<feature type="transmembrane region" description="Helical" evidence="8">
    <location>
        <begin position="133"/>
        <end position="156"/>
    </location>
</feature>